<evidence type="ECO:0000313" key="2">
    <source>
        <dbReference type="Proteomes" id="UP001500213"/>
    </source>
</evidence>
<dbReference type="InterPro" id="IPR040871">
    <property type="entry name" value="HopA1"/>
</dbReference>
<dbReference type="Pfam" id="PF17914">
    <property type="entry name" value="HopA1"/>
    <property type="match status" value="1"/>
</dbReference>
<dbReference type="Proteomes" id="UP001500213">
    <property type="component" value="Unassembled WGS sequence"/>
</dbReference>
<gene>
    <name evidence="1" type="ORF">GCM10022288_09340</name>
</gene>
<evidence type="ECO:0000313" key="1">
    <source>
        <dbReference type="EMBL" id="GAA4186196.1"/>
    </source>
</evidence>
<sequence>MMTLDFSPFSPASVSATPRVSMRWYPLLRRIAREVEPAAVPSHSAYELDLLTRRLYAAYFHGHADAAAWPPRDDRGTLHPIGDPDDAFVERLHAEFGGRHRLRSRLLGYLTVHGSRHVGEPAPPTLRCYLNVRPDAAPRVFRTVVGGLESAGVVFAAKLLDNPANFGRPDAAVFYTTRADAAALVRCATAAWSAEAFGAEVPAFTREVAPGIAVADDPGDGASFGFHRCGLIARGLSAASAPDPRVRLGAIIDAFLQAGIDPARPHLGPGQAELVLAPAGATRSP</sequence>
<reference evidence="2" key="1">
    <citation type="journal article" date="2019" name="Int. J. Syst. Evol. Microbiol.">
        <title>The Global Catalogue of Microorganisms (GCM) 10K type strain sequencing project: providing services to taxonomists for standard genome sequencing and annotation.</title>
        <authorList>
            <consortium name="The Broad Institute Genomics Platform"/>
            <consortium name="The Broad Institute Genome Sequencing Center for Infectious Disease"/>
            <person name="Wu L."/>
            <person name="Ma J."/>
        </authorList>
    </citation>
    <scope>NUCLEOTIDE SEQUENCE [LARGE SCALE GENOMIC DNA]</scope>
    <source>
        <strain evidence="2">JCM 17593</strain>
    </source>
</reference>
<proteinExistence type="predicted"/>
<accession>A0ABP8AM50</accession>
<keyword evidence="2" id="KW-1185">Reference proteome</keyword>
<protein>
    <submittedName>
        <fullName evidence="1">Uncharacterized protein</fullName>
    </submittedName>
</protein>
<organism evidence="1 2">
    <name type="scientific">Gryllotalpicola kribbensis</name>
    <dbReference type="NCBI Taxonomy" id="993084"/>
    <lineage>
        <taxon>Bacteria</taxon>
        <taxon>Bacillati</taxon>
        <taxon>Actinomycetota</taxon>
        <taxon>Actinomycetes</taxon>
        <taxon>Micrococcales</taxon>
        <taxon>Microbacteriaceae</taxon>
        <taxon>Gryllotalpicola</taxon>
    </lineage>
</organism>
<comment type="caution">
    <text evidence="1">The sequence shown here is derived from an EMBL/GenBank/DDBJ whole genome shotgun (WGS) entry which is preliminary data.</text>
</comment>
<name>A0ABP8AM50_9MICO</name>
<dbReference type="EMBL" id="BAABBX010000006">
    <property type="protein sequence ID" value="GAA4186196.1"/>
    <property type="molecule type" value="Genomic_DNA"/>
</dbReference>